<protein>
    <submittedName>
        <fullName evidence="1">Uncharacterized protein</fullName>
    </submittedName>
</protein>
<dbReference type="Gene3D" id="1.25.10.10">
    <property type="entry name" value="Leucine-rich Repeat Variant"/>
    <property type="match status" value="1"/>
</dbReference>
<dbReference type="EMBL" id="JACMSC010000011">
    <property type="protein sequence ID" value="KAG6500975.1"/>
    <property type="molecule type" value="Genomic_DNA"/>
</dbReference>
<name>A0A8J5G3W9_ZINOF</name>
<keyword evidence="2" id="KW-1185">Reference proteome</keyword>
<evidence type="ECO:0000313" key="1">
    <source>
        <dbReference type="EMBL" id="KAG6500975.1"/>
    </source>
</evidence>
<sequence>MRNEVEMSMAEPTLAQGPTSVVAKIAANNPKCQDVFTLATSFTSSLPSRLQDRRRAQKTMATKGNTDIRKSIIESRALLCFAVLLKKGTRDVQYNSAMALMEIVCTAKHNDDLRRSAFKPNSPASNAIIEQFLQIVVKGEFADLLIASVTALGYLSRTFRATEKRIIGPLVRLLDDKAMVVLREVVVALTKFACTENYLHVSHSQAIIDSNEPVETPCPASLPRRVGVA</sequence>
<dbReference type="SUPFAM" id="SSF48371">
    <property type="entry name" value="ARM repeat"/>
    <property type="match status" value="1"/>
</dbReference>
<proteinExistence type="predicted"/>
<comment type="caution">
    <text evidence="1">The sequence shown here is derived from an EMBL/GenBank/DDBJ whole genome shotgun (WGS) entry which is preliminary data.</text>
</comment>
<dbReference type="AlphaFoldDB" id="A0A8J5G3W9"/>
<dbReference type="InterPro" id="IPR011989">
    <property type="entry name" value="ARM-like"/>
</dbReference>
<accession>A0A8J5G3W9</accession>
<dbReference type="Proteomes" id="UP000734854">
    <property type="component" value="Unassembled WGS sequence"/>
</dbReference>
<evidence type="ECO:0000313" key="2">
    <source>
        <dbReference type="Proteomes" id="UP000734854"/>
    </source>
</evidence>
<dbReference type="InterPro" id="IPR016024">
    <property type="entry name" value="ARM-type_fold"/>
</dbReference>
<reference evidence="1 2" key="1">
    <citation type="submission" date="2020-08" db="EMBL/GenBank/DDBJ databases">
        <title>Plant Genome Project.</title>
        <authorList>
            <person name="Zhang R.-G."/>
        </authorList>
    </citation>
    <scope>NUCLEOTIDE SEQUENCE [LARGE SCALE GENOMIC DNA]</scope>
    <source>
        <tissue evidence="1">Rhizome</tissue>
    </source>
</reference>
<gene>
    <name evidence="1" type="ORF">ZIOFF_040838</name>
</gene>
<dbReference type="PANTHER" id="PTHR46168:SF9">
    <property type="entry name" value="ARMADILLO REPEAT ONLY 2"/>
    <property type="match status" value="1"/>
</dbReference>
<dbReference type="PANTHER" id="PTHR46168">
    <property type="entry name" value="ARMADILLO REPEAT ONLY 4"/>
    <property type="match status" value="1"/>
</dbReference>
<organism evidence="1 2">
    <name type="scientific">Zingiber officinale</name>
    <name type="common">Ginger</name>
    <name type="synonym">Amomum zingiber</name>
    <dbReference type="NCBI Taxonomy" id="94328"/>
    <lineage>
        <taxon>Eukaryota</taxon>
        <taxon>Viridiplantae</taxon>
        <taxon>Streptophyta</taxon>
        <taxon>Embryophyta</taxon>
        <taxon>Tracheophyta</taxon>
        <taxon>Spermatophyta</taxon>
        <taxon>Magnoliopsida</taxon>
        <taxon>Liliopsida</taxon>
        <taxon>Zingiberales</taxon>
        <taxon>Zingiberaceae</taxon>
        <taxon>Zingiber</taxon>
    </lineage>
</organism>